<dbReference type="STRING" id="937334.SAMN05444406_11259"/>
<dbReference type="EMBL" id="FOXR01000012">
    <property type="protein sequence ID" value="SFQ10662.1"/>
    <property type="molecule type" value="Genomic_DNA"/>
</dbReference>
<gene>
    <name evidence="1" type="ORF">SAMN05444406_11259</name>
</gene>
<keyword evidence="1" id="KW-0808">Transferase</keyword>
<proteinExistence type="predicted"/>
<protein>
    <submittedName>
        <fullName evidence="1">5-methyltetrahydrofolate--homocysteine methyltransferase</fullName>
    </submittedName>
</protein>
<keyword evidence="1" id="KW-0489">Methyltransferase</keyword>
<reference evidence="1 2" key="1">
    <citation type="submission" date="2016-10" db="EMBL/GenBank/DDBJ databases">
        <authorList>
            <person name="de Groot N.N."/>
        </authorList>
    </citation>
    <scope>NUCLEOTIDE SEQUENCE [LARGE SCALE GENOMIC DNA]</scope>
    <source>
        <strain evidence="1 2">DSM 20678</strain>
    </source>
</reference>
<evidence type="ECO:0000313" key="2">
    <source>
        <dbReference type="Proteomes" id="UP000198577"/>
    </source>
</evidence>
<dbReference type="GO" id="GO:0032259">
    <property type="term" value="P:methylation"/>
    <property type="evidence" value="ECO:0007669"/>
    <property type="project" value="UniProtKB-KW"/>
</dbReference>
<keyword evidence="2" id="KW-1185">Reference proteome</keyword>
<dbReference type="Gene3D" id="3.20.20.210">
    <property type="match status" value="1"/>
</dbReference>
<organism evidence="1 2">
    <name type="scientific">Caldicoprobacter faecalis</name>
    <dbReference type="NCBI Taxonomy" id="937334"/>
    <lineage>
        <taxon>Bacteria</taxon>
        <taxon>Bacillati</taxon>
        <taxon>Bacillota</taxon>
        <taxon>Clostridia</taxon>
        <taxon>Caldicoprobacterales</taxon>
        <taxon>Caldicoprobacteraceae</taxon>
        <taxon>Caldicoprobacter</taxon>
    </lineage>
</organism>
<dbReference type="Proteomes" id="UP000198577">
    <property type="component" value="Unassembled WGS sequence"/>
</dbReference>
<sequence>MEYEKWWNKETKKPLLSITVSKEKYKGKTYKWDGWDLLREKDNPEKAVDNFERRAQDILYLGGAYPNLWLNLGPGVLAAYITGFLKFTGDTAWFEHPMEWDDIEKLLDSLDENNEWWLYTKRLAHLIGGKSQGKFVPGMTDIGGIADVLASLRGTENLLIDLIERLELVVMAMDKILELWHYVYDEIDGILSQYMEGTSAWMGLWCPRRWYPIQCDFSAMISPKMFERFVAPYLKEQACRLDHTIYHLDGPGEIPHVDMLLDIEEIDGIQWVPGAGNPNVISEAWLKLYERIQKKGKLLVLNCDSITLDKIQWLFERISPEGVYVSGHCDSEDEAYEILEWRERI</sequence>
<evidence type="ECO:0000313" key="1">
    <source>
        <dbReference type="EMBL" id="SFQ10662.1"/>
    </source>
</evidence>
<accession>A0A1I5VT63</accession>
<dbReference type="GO" id="GO:0008168">
    <property type="term" value="F:methyltransferase activity"/>
    <property type="evidence" value="ECO:0007669"/>
    <property type="project" value="UniProtKB-KW"/>
</dbReference>
<dbReference type="OrthoDB" id="1551307at2"/>
<dbReference type="AlphaFoldDB" id="A0A1I5VT63"/>
<name>A0A1I5VT63_9FIRM</name>
<dbReference type="InterPro" id="IPR038071">
    <property type="entry name" value="UROD/MetE-like_sf"/>
</dbReference>
<dbReference type="RefSeq" id="WP_143094062.1">
    <property type="nucleotide sequence ID" value="NZ_FOXR01000012.1"/>
</dbReference>